<evidence type="ECO:0000313" key="2">
    <source>
        <dbReference type="EMBL" id="TCP33544.1"/>
    </source>
</evidence>
<sequence length="84" mass="9138">MDLLDPKTVPERVVKRSVRVAGHRTSVTLEAAFWPVLIGLAEARGQSLDALVTEVDAARRGNLSSALRVFVLRALRDAAPDAHH</sequence>
<gene>
    <name evidence="2" type="ORF">EV659_107157</name>
</gene>
<dbReference type="EMBL" id="SLXO01000007">
    <property type="protein sequence ID" value="TCP33544.1"/>
    <property type="molecule type" value="Genomic_DNA"/>
</dbReference>
<reference evidence="2 3" key="1">
    <citation type="submission" date="2019-03" db="EMBL/GenBank/DDBJ databases">
        <title>Genomic Encyclopedia of Type Strains, Phase IV (KMG-IV): sequencing the most valuable type-strain genomes for metagenomic binning, comparative biology and taxonomic classification.</title>
        <authorList>
            <person name="Goeker M."/>
        </authorList>
    </citation>
    <scope>NUCLEOTIDE SEQUENCE [LARGE SCALE GENOMIC DNA]</scope>
    <source>
        <strain evidence="2 3">DSM 2132</strain>
    </source>
</reference>
<name>A0A4R2PG36_RHOSA</name>
<keyword evidence="2" id="KW-0238">DNA-binding</keyword>
<protein>
    <submittedName>
        <fullName evidence="2">Putative DNA-binding ribbon-helix-helix protein</fullName>
    </submittedName>
</protein>
<organism evidence="2 3">
    <name type="scientific">Rhodothalassium salexigens DSM 2132</name>
    <dbReference type="NCBI Taxonomy" id="1188247"/>
    <lineage>
        <taxon>Bacteria</taxon>
        <taxon>Pseudomonadati</taxon>
        <taxon>Pseudomonadota</taxon>
        <taxon>Alphaproteobacteria</taxon>
        <taxon>Rhodothalassiales</taxon>
        <taxon>Rhodothalassiaceae</taxon>
        <taxon>Rhodothalassium</taxon>
    </lineage>
</organism>
<dbReference type="AlphaFoldDB" id="A0A4R2PG36"/>
<feature type="domain" description="Ribbon-helix-helix" evidence="1">
    <location>
        <begin position="14"/>
        <end position="74"/>
    </location>
</feature>
<dbReference type="Proteomes" id="UP000295399">
    <property type="component" value="Unassembled WGS sequence"/>
</dbReference>
<proteinExistence type="predicted"/>
<dbReference type="OrthoDB" id="7477016at2"/>
<dbReference type="InterPro" id="IPR027373">
    <property type="entry name" value="RHH_dom"/>
</dbReference>
<evidence type="ECO:0000313" key="3">
    <source>
        <dbReference type="Proteomes" id="UP000295399"/>
    </source>
</evidence>
<accession>A0A4R2PG36</accession>
<evidence type="ECO:0000259" key="1">
    <source>
        <dbReference type="Pfam" id="PF13467"/>
    </source>
</evidence>
<comment type="caution">
    <text evidence="2">The sequence shown here is derived from an EMBL/GenBank/DDBJ whole genome shotgun (WGS) entry which is preliminary data.</text>
</comment>
<dbReference type="InParanoid" id="A0A4R2PG36"/>
<dbReference type="InterPro" id="IPR038268">
    <property type="entry name" value="RHH_sf"/>
</dbReference>
<dbReference type="GO" id="GO:0003677">
    <property type="term" value="F:DNA binding"/>
    <property type="evidence" value="ECO:0007669"/>
    <property type="project" value="UniProtKB-KW"/>
</dbReference>
<dbReference type="RefSeq" id="WP_132708819.1">
    <property type="nucleotide sequence ID" value="NZ_JACIGF010000007.1"/>
</dbReference>
<keyword evidence="3" id="KW-1185">Reference proteome</keyword>
<dbReference type="Pfam" id="PF13467">
    <property type="entry name" value="RHH_4"/>
    <property type="match status" value="1"/>
</dbReference>
<dbReference type="Gene3D" id="1.10.3990.20">
    <property type="entry name" value="protein bp1543"/>
    <property type="match status" value="1"/>
</dbReference>